<dbReference type="Proteomes" id="UP000664779">
    <property type="component" value="Unassembled WGS sequence"/>
</dbReference>
<proteinExistence type="predicted"/>
<organism evidence="2 3">
    <name type="scientific">Roseibium limicola</name>
    <dbReference type="NCBI Taxonomy" id="2816037"/>
    <lineage>
        <taxon>Bacteria</taxon>
        <taxon>Pseudomonadati</taxon>
        <taxon>Pseudomonadota</taxon>
        <taxon>Alphaproteobacteria</taxon>
        <taxon>Hyphomicrobiales</taxon>
        <taxon>Stappiaceae</taxon>
        <taxon>Roseibium</taxon>
    </lineage>
</organism>
<protein>
    <recommendedName>
        <fullName evidence="1">DUF7662 domain-containing protein</fullName>
    </recommendedName>
</protein>
<feature type="domain" description="DUF7662" evidence="1">
    <location>
        <begin position="4"/>
        <end position="80"/>
    </location>
</feature>
<dbReference type="InterPro" id="IPR056079">
    <property type="entry name" value="DUF7662"/>
</dbReference>
<dbReference type="AlphaFoldDB" id="A0A939JAI4"/>
<reference evidence="2" key="1">
    <citation type="submission" date="2021-03" db="EMBL/GenBank/DDBJ databases">
        <title>Roseibium sp. CAU 1637 isolated from Incheon.</title>
        <authorList>
            <person name="Kim W."/>
        </authorList>
    </citation>
    <scope>NUCLEOTIDE SEQUENCE</scope>
    <source>
        <strain evidence="2">CAU 1637</strain>
    </source>
</reference>
<gene>
    <name evidence="2" type="ORF">J0X15_14615</name>
</gene>
<name>A0A939JAI4_9HYPH</name>
<dbReference type="EMBL" id="JAFLNF010000006">
    <property type="protein sequence ID" value="MBO0346463.1"/>
    <property type="molecule type" value="Genomic_DNA"/>
</dbReference>
<accession>A0A939JAI4</accession>
<evidence type="ECO:0000313" key="2">
    <source>
        <dbReference type="EMBL" id="MBO0346463.1"/>
    </source>
</evidence>
<dbReference type="Pfam" id="PF24698">
    <property type="entry name" value="DUF7662"/>
    <property type="match status" value="1"/>
</dbReference>
<comment type="caution">
    <text evidence="2">The sequence shown here is derived from an EMBL/GenBank/DDBJ whole genome shotgun (WGS) entry which is preliminary data.</text>
</comment>
<evidence type="ECO:0000259" key="1">
    <source>
        <dbReference type="Pfam" id="PF24698"/>
    </source>
</evidence>
<sequence>MAKYEPLRAHLVQLEGLTWTAKLVEIESILGSRLPNSAVRHRTWWANSGGNLVHQNAWLEAGWRVDKADLARGAVMFRRAHVRGVVTSRSPEPIAQDTTARRSKAAPDLSRQHELLEQPVTVTLRAQWTMVGILDELSDAADWINDEATVLRMVAFQKNDPASVLISCGRLRQAIGALRSLAASTAGQKKLFSGIPAATGSAMEVHMLQPGNAWLLADGQSRKADLALAEERRMVAQLLLLQERQSGRGQKLLSL</sequence>
<evidence type="ECO:0000313" key="3">
    <source>
        <dbReference type="Proteomes" id="UP000664779"/>
    </source>
</evidence>
<keyword evidence="3" id="KW-1185">Reference proteome</keyword>
<dbReference type="RefSeq" id="WP_206942235.1">
    <property type="nucleotide sequence ID" value="NZ_JAFLNF010000006.1"/>
</dbReference>